<reference evidence="3" key="1">
    <citation type="journal article" date="2023" name="Mol. Phylogenet. Evol.">
        <title>Genome-scale phylogeny and comparative genomics of the fungal order Sordariales.</title>
        <authorList>
            <person name="Hensen N."/>
            <person name="Bonometti L."/>
            <person name="Westerberg I."/>
            <person name="Brannstrom I.O."/>
            <person name="Guillou S."/>
            <person name="Cros-Aarteil S."/>
            <person name="Calhoun S."/>
            <person name="Haridas S."/>
            <person name="Kuo A."/>
            <person name="Mondo S."/>
            <person name="Pangilinan J."/>
            <person name="Riley R."/>
            <person name="LaButti K."/>
            <person name="Andreopoulos B."/>
            <person name="Lipzen A."/>
            <person name="Chen C."/>
            <person name="Yan M."/>
            <person name="Daum C."/>
            <person name="Ng V."/>
            <person name="Clum A."/>
            <person name="Steindorff A."/>
            <person name="Ohm R.A."/>
            <person name="Martin F."/>
            <person name="Silar P."/>
            <person name="Natvig D.O."/>
            <person name="Lalanne C."/>
            <person name="Gautier V."/>
            <person name="Ament-Velasquez S.L."/>
            <person name="Kruys A."/>
            <person name="Hutchinson M.I."/>
            <person name="Powell A.J."/>
            <person name="Barry K."/>
            <person name="Miller A.N."/>
            <person name="Grigoriev I.V."/>
            <person name="Debuchy R."/>
            <person name="Gladieux P."/>
            <person name="Hiltunen Thoren M."/>
            <person name="Johannesson H."/>
        </authorList>
    </citation>
    <scope>NUCLEOTIDE SEQUENCE</scope>
    <source>
        <strain evidence="3">CBS 141.50</strain>
    </source>
</reference>
<feature type="compositionally biased region" description="Polar residues" evidence="2">
    <location>
        <begin position="46"/>
        <end position="55"/>
    </location>
</feature>
<evidence type="ECO:0000256" key="1">
    <source>
        <dbReference type="SAM" id="Coils"/>
    </source>
</evidence>
<dbReference type="Proteomes" id="UP001302676">
    <property type="component" value="Unassembled WGS sequence"/>
</dbReference>
<protein>
    <submittedName>
        <fullName evidence="3">Uncharacterized protein</fullName>
    </submittedName>
</protein>
<dbReference type="RefSeq" id="XP_062640850.1">
    <property type="nucleotide sequence ID" value="XM_062785323.1"/>
</dbReference>
<dbReference type="PANTHER" id="PTHR45615">
    <property type="entry name" value="MYOSIN HEAVY CHAIN, NON-MUSCLE"/>
    <property type="match status" value="1"/>
</dbReference>
<keyword evidence="1" id="KW-0175">Coiled coil</keyword>
<organism evidence="3 4">
    <name type="scientific">Dichotomopilus funicola</name>
    <dbReference type="NCBI Taxonomy" id="1934379"/>
    <lineage>
        <taxon>Eukaryota</taxon>
        <taxon>Fungi</taxon>
        <taxon>Dikarya</taxon>
        <taxon>Ascomycota</taxon>
        <taxon>Pezizomycotina</taxon>
        <taxon>Sordariomycetes</taxon>
        <taxon>Sordariomycetidae</taxon>
        <taxon>Sordariales</taxon>
        <taxon>Chaetomiaceae</taxon>
        <taxon>Dichotomopilus</taxon>
    </lineage>
</organism>
<feature type="compositionally biased region" description="Polar residues" evidence="2">
    <location>
        <begin position="14"/>
        <end position="24"/>
    </location>
</feature>
<feature type="region of interest" description="Disordered" evidence="2">
    <location>
        <begin position="1"/>
        <end position="179"/>
    </location>
</feature>
<feature type="compositionally biased region" description="Low complexity" evidence="2">
    <location>
        <begin position="25"/>
        <end position="38"/>
    </location>
</feature>
<proteinExistence type="predicted"/>
<reference evidence="3" key="2">
    <citation type="submission" date="2023-05" db="EMBL/GenBank/DDBJ databases">
        <authorList>
            <consortium name="Lawrence Berkeley National Laboratory"/>
            <person name="Steindorff A."/>
            <person name="Hensen N."/>
            <person name="Bonometti L."/>
            <person name="Westerberg I."/>
            <person name="Brannstrom I.O."/>
            <person name="Guillou S."/>
            <person name="Cros-Aarteil S."/>
            <person name="Calhoun S."/>
            <person name="Haridas S."/>
            <person name="Kuo A."/>
            <person name="Mondo S."/>
            <person name="Pangilinan J."/>
            <person name="Riley R."/>
            <person name="Labutti K."/>
            <person name="Andreopoulos B."/>
            <person name="Lipzen A."/>
            <person name="Chen C."/>
            <person name="Yanf M."/>
            <person name="Daum C."/>
            <person name="Ng V."/>
            <person name="Clum A."/>
            <person name="Ohm R."/>
            <person name="Martin F."/>
            <person name="Silar P."/>
            <person name="Natvig D."/>
            <person name="Lalanne C."/>
            <person name="Gautier V."/>
            <person name="Ament-Velasquez S.L."/>
            <person name="Kruys A."/>
            <person name="Hutchinson M.I."/>
            <person name="Powell A.J."/>
            <person name="Barry K."/>
            <person name="Miller A.N."/>
            <person name="Grigoriev I.V."/>
            <person name="Debuchy R."/>
            <person name="Gladieux P."/>
            <person name="Thoren M.H."/>
            <person name="Johannesson H."/>
        </authorList>
    </citation>
    <scope>NUCLEOTIDE SEQUENCE</scope>
    <source>
        <strain evidence="3">CBS 141.50</strain>
    </source>
</reference>
<feature type="coiled-coil region" evidence="1">
    <location>
        <begin position="529"/>
        <end position="591"/>
    </location>
</feature>
<dbReference type="PANTHER" id="PTHR45615:SF80">
    <property type="entry name" value="GRIP DOMAIN-CONTAINING PROTEIN"/>
    <property type="match status" value="1"/>
</dbReference>
<evidence type="ECO:0000313" key="3">
    <source>
        <dbReference type="EMBL" id="KAK4147479.1"/>
    </source>
</evidence>
<evidence type="ECO:0000313" key="4">
    <source>
        <dbReference type="Proteomes" id="UP001302676"/>
    </source>
</evidence>
<comment type="caution">
    <text evidence="3">The sequence shown here is derived from an EMBL/GenBank/DDBJ whole genome shotgun (WGS) entry which is preliminary data.</text>
</comment>
<feature type="compositionally biased region" description="Polar residues" evidence="2">
    <location>
        <begin position="973"/>
        <end position="982"/>
    </location>
</feature>
<feature type="region of interest" description="Disordered" evidence="2">
    <location>
        <begin position="797"/>
        <end position="820"/>
    </location>
</feature>
<feature type="compositionally biased region" description="Polar residues" evidence="2">
    <location>
        <begin position="1078"/>
        <end position="1100"/>
    </location>
</feature>
<name>A0AAN6V9W0_9PEZI</name>
<dbReference type="GeneID" id="87821936"/>
<feature type="compositionally biased region" description="Low complexity" evidence="2">
    <location>
        <begin position="66"/>
        <end position="76"/>
    </location>
</feature>
<accession>A0AAN6V9W0</accession>
<feature type="coiled-coil region" evidence="1">
    <location>
        <begin position="236"/>
        <end position="397"/>
    </location>
</feature>
<feature type="region of interest" description="Disordered" evidence="2">
    <location>
        <begin position="861"/>
        <end position="1116"/>
    </location>
</feature>
<keyword evidence="4" id="KW-1185">Reference proteome</keyword>
<feature type="compositionally biased region" description="Basic residues" evidence="2">
    <location>
        <begin position="916"/>
        <end position="928"/>
    </location>
</feature>
<feature type="compositionally biased region" description="Basic and acidic residues" evidence="2">
    <location>
        <begin position="56"/>
        <end position="65"/>
    </location>
</feature>
<gene>
    <name evidence="3" type="ORF">C8A04DRAFT_9019</name>
</gene>
<sequence length="1116" mass="124128">MVRHRPTRIAVETGNASGAGTLKTSLKQPSPGSSPKQSVRPPVVASHSSNNSHPTFNDHDERESRGLSSSRGSTSGPQPLPFAPSVQHQSPNAPLPGGQGDKPARHGNLPTFASTDSPPARREPTQGQMVNRPVRESAHSRPARFPSRNRPDSRSSNVSKQRSRCASLASSTIGRQRRANISHEFTNGMAGVINQFTQQQSAALEEQKMKYHKYIRRVKRDLASQSTVIAQHISRIQSQQTQIEDLKTSKTQMTAKMEDIEGKLELSEERAQRLEEKYRICKSHLNSAIQEQQDLYTRSKKQWGDVIEELDDLTHRVEEKELELAKEKESVRFLTEKLQSLQTTSSGFEALAVQGKEIMNKLAAQQVETESQRQKLAEDFQQRLDQIATRLETLSNSMTTQPGLLRDIQKAQDLATASVTTKLEDILESRNAAMETTNQLSADLEFHTGKIWQRLDSQLEALSTKLAEKAEENGMVSTLYKRKDAECQEHLHELAMLRETTEKQTDQLHELEAGLVASDAAQEQSDQLIRRLEARVTETEQLRAEAKIKAETVAELQRKLDNSEVAHISEIQKCNSNIEKLVQEIKEKDQSSVVAAQRAAETARHEARAEMNKFSMRSEKTLMEITEHRDLLASELDVLKKDIQETKSASCRDAETIRLLQDKLATEETKGKETTEQFTKHASQMRASENQLSCRVAELEGQLGTAHKRASELESNNERQCEKIKTLVSGLRCWANQDALRNELDGLLYGDKSVDEIGVLLRRVLGTPLHSQVSPFATSEVRQDMVLLDGENLKFIPSKSDRSPSLDAGGHTDNDLQAKDDTDGEVENAMETGSNGAEKTVVSDPLSYVSSFHHTRRVVVQSPANVPNQPAAPSVDQEKLRRREAMQPKSIMKHETRSTGDIPEPGEVPAVAGHGAFRRSRHLGLRTHTRTDDSQANNEVFVAPDASITEKTTEPSSRRPSKRRRSESAIIDNASSSSQGQKRNLIKVDAAPKRVTMDSKKSQVSAVGTQTSFKGVDSTPNSAQEFQTPTTRNSRRYSGNTTQSLPRTPSANSSQVLGARQTNVRTYGSQRGAAEPPSGQNVASRFSLRSQSHFQPQSQYWPPKEKQGSQELAQIS</sequence>
<evidence type="ECO:0000256" key="2">
    <source>
        <dbReference type="SAM" id="MobiDB-lite"/>
    </source>
</evidence>
<feature type="compositionally biased region" description="Basic and acidic residues" evidence="2">
    <location>
        <begin position="799"/>
        <end position="820"/>
    </location>
</feature>
<feature type="compositionally biased region" description="Basic and acidic residues" evidence="2">
    <location>
        <begin position="990"/>
        <end position="1001"/>
    </location>
</feature>
<dbReference type="EMBL" id="MU853556">
    <property type="protein sequence ID" value="KAK4147479.1"/>
    <property type="molecule type" value="Genomic_DNA"/>
</dbReference>
<feature type="compositionally biased region" description="Polar residues" evidence="2">
    <location>
        <begin position="1002"/>
        <end position="1069"/>
    </location>
</feature>
<feature type="compositionally biased region" description="Basic and acidic residues" evidence="2">
    <location>
        <begin position="876"/>
        <end position="898"/>
    </location>
</feature>
<dbReference type="AlphaFoldDB" id="A0AAN6V9W0"/>